<accession>A0AB34JUR7</accession>
<dbReference type="InterPro" id="IPR043750">
    <property type="entry name" value="DUF5695"/>
</dbReference>
<dbReference type="EMBL" id="JBGBPQ010000004">
    <property type="protein sequence ID" value="KAL1525425.1"/>
    <property type="molecule type" value="Genomic_DNA"/>
</dbReference>
<name>A0AB34JUR7_PRYPA</name>
<dbReference type="Pfam" id="PF18951">
    <property type="entry name" value="DUF5695"/>
    <property type="match status" value="2"/>
</dbReference>
<keyword evidence="2" id="KW-0812">Transmembrane</keyword>
<keyword evidence="2" id="KW-0472">Membrane</keyword>
<dbReference type="AlphaFoldDB" id="A0AB34JUR7"/>
<proteinExistence type="predicted"/>
<evidence type="ECO:0000313" key="4">
    <source>
        <dbReference type="Proteomes" id="UP001515480"/>
    </source>
</evidence>
<organism evidence="3 4">
    <name type="scientific">Prymnesium parvum</name>
    <name type="common">Toxic golden alga</name>
    <dbReference type="NCBI Taxonomy" id="97485"/>
    <lineage>
        <taxon>Eukaryota</taxon>
        <taxon>Haptista</taxon>
        <taxon>Haptophyta</taxon>
        <taxon>Prymnesiophyceae</taxon>
        <taxon>Prymnesiales</taxon>
        <taxon>Prymnesiaceae</taxon>
        <taxon>Prymnesium</taxon>
    </lineage>
</organism>
<feature type="compositionally biased region" description="Basic and acidic residues" evidence="1">
    <location>
        <begin position="14"/>
        <end position="26"/>
    </location>
</feature>
<gene>
    <name evidence="3" type="ORF">AB1Y20_020284</name>
</gene>
<sequence length="1149" mass="126234">MGSLRVRVPQCSSERPKDGDDELPRDKAVDTRRKKLASWLAALLLLSCALATLRSLAASNQPIYGLLSLFPTRPTAASSALPQADGSLASDAAAEPHFPLPTTRGIPHAEAAANRAWLWGGKAWLPDRDAEAVEKARRSLSAQSLLPVGGAAGDAFLLGVRAETGTLEVVSPVSLPDFSYTLPLRDDSVRLHWAGSGRHPLPLDRAGAGFHHLGDLTLRLRRAGSGERFTRHSTVAAPPWKDPLATLAAAPSQEERGARGERHTSLRVDASALLRPAHASLRVHRELGVRGAEVTLRWTLSNPGAEAIEVGGLGLSMPFNQMFSGRQLPQVARRCSFTEVYVGGDAGYVQVTRTTGLGPVLLVLPAEREAGRPSSGFEGWRPLKWEDRANYDWMHEMLYEVMVHTAAYAAAEWKDATPWAAPTAATIGSGQNLSYGVRLRLAEDVESVNSALLHAGVPVCVPLPAAAFHLDMESARLELLLPQESTCGGGGGGGARWRGVEGKRLRSVTHWPKEAMASVVTSEGEPVECGREGCAGPHLVVALKPRMAGRCRVTLAYADERGEESHQLVHLMVMEPPRPLLQKYADFSMRKAWLPANVTDPWSRAPSFLGTDAEEQSGGTPGSKLIAEERVFMAGLSDESGAAAHLAMAMKQLGLPVKAEVEALEEFVHLTLWAGKDGERRRFLQGKDYSVRLSMLYWSDSIDKDAAVHAVSERLYKVCHKCWPKCYWMHCWSEEHSLETWRAYNYPHVAAVYWSLYRLGRHYSPPLTSRADWKWYLEQAGRTAIAMSTFGGRGTAQWGLMVGSVFQLVLRDLKREGFTKLAEQMTQLLQRRMAKWLSMEFPYGSEFPWDSTGHEEIHTWLLQRQQYAAANKTVQAVLAYSSVLPHWGYCGSSRRYWDFTINGKTQWGNERELHHYGATLNAIPLLDSFKAFPRRAHLLKLGGCALLGHLTNIHPSGAASMAWHGDPGLLRRDGYSGDYGIGLYGYWRSASSYLACVMPHGWLCVMCDVNSTSFEAGGMASACADKGPLRIVPREPFGRKLYLAPLGTSFTVEGASIVHADFWPSLPRLRLRLLPYAAAPSREATLIIDAESVEPPPRYRPREYQVTCDAGADSGCVRAAEAAAPEESEHTIRLRGPTLQTTVDIQVKR</sequence>
<feature type="region of interest" description="Disordered" evidence="1">
    <location>
        <begin position="1"/>
        <end position="26"/>
    </location>
</feature>
<evidence type="ECO:0000313" key="3">
    <source>
        <dbReference type="EMBL" id="KAL1525425.1"/>
    </source>
</evidence>
<feature type="transmembrane region" description="Helical" evidence="2">
    <location>
        <begin position="36"/>
        <end position="57"/>
    </location>
</feature>
<reference evidence="3 4" key="1">
    <citation type="journal article" date="2024" name="Science">
        <title>Giant polyketide synthase enzymes in the biosynthesis of giant marine polyether toxins.</title>
        <authorList>
            <person name="Fallon T.R."/>
            <person name="Shende V.V."/>
            <person name="Wierzbicki I.H."/>
            <person name="Pendleton A.L."/>
            <person name="Watervoot N.F."/>
            <person name="Auber R.P."/>
            <person name="Gonzalez D.J."/>
            <person name="Wisecaver J.H."/>
            <person name="Moore B.S."/>
        </authorList>
    </citation>
    <scope>NUCLEOTIDE SEQUENCE [LARGE SCALE GENOMIC DNA]</scope>
    <source>
        <strain evidence="3 4">12B1</strain>
    </source>
</reference>
<evidence type="ECO:0000256" key="2">
    <source>
        <dbReference type="SAM" id="Phobius"/>
    </source>
</evidence>
<protein>
    <submittedName>
        <fullName evidence="3">Uncharacterized protein</fullName>
    </submittedName>
</protein>
<dbReference type="Proteomes" id="UP001515480">
    <property type="component" value="Unassembled WGS sequence"/>
</dbReference>
<keyword evidence="4" id="KW-1185">Reference proteome</keyword>
<comment type="caution">
    <text evidence="3">The sequence shown here is derived from an EMBL/GenBank/DDBJ whole genome shotgun (WGS) entry which is preliminary data.</text>
</comment>
<evidence type="ECO:0000256" key="1">
    <source>
        <dbReference type="SAM" id="MobiDB-lite"/>
    </source>
</evidence>
<keyword evidence="2" id="KW-1133">Transmembrane helix</keyword>